<dbReference type="GO" id="GO:0005736">
    <property type="term" value="C:RNA polymerase I complex"/>
    <property type="evidence" value="ECO:0007669"/>
    <property type="project" value="TreeGrafter"/>
</dbReference>
<name>A0A1X6P8S4_PORUM</name>
<dbReference type="InterPro" id="IPR033898">
    <property type="entry name" value="RNAP_AC19"/>
</dbReference>
<keyword evidence="5" id="KW-0539">Nucleus</keyword>
<keyword evidence="9" id="KW-1185">Reference proteome</keyword>
<dbReference type="InterPro" id="IPR036603">
    <property type="entry name" value="RBP11-like"/>
</dbReference>
<evidence type="ECO:0000256" key="3">
    <source>
        <dbReference type="ARBA" id="ARBA00022478"/>
    </source>
</evidence>
<dbReference type="PANTHER" id="PTHR13946">
    <property type="entry name" value="DNA-DIRECTED RNA POLYMERASE I,II,III"/>
    <property type="match status" value="1"/>
</dbReference>
<dbReference type="OrthoDB" id="4209at2759"/>
<accession>A0A1X6P8S4</accession>
<evidence type="ECO:0000313" key="9">
    <source>
        <dbReference type="Proteomes" id="UP000218209"/>
    </source>
</evidence>
<evidence type="ECO:0000256" key="5">
    <source>
        <dbReference type="ARBA" id="ARBA00023242"/>
    </source>
</evidence>
<dbReference type="CDD" id="cd07029">
    <property type="entry name" value="RNAP_I_III_AC19"/>
    <property type="match status" value="1"/>
</dbReference>
<dbReference type="GO" id="GO:0003677">
    <property type="term" value="F:DNA binding"/>
    <property type="evidence" value="ECO:0007669"/>
    <property type="project" value="InterPro"/>
</dbReference>
<evidence type="ECO:0000256" key="1">
    <source>
        <dbReference type="ARBA" id="ARBA00004123"/>
    </source>
</evidence>
<dbReference type="GO" id="GO:0006362">
    <property type="term" value="P:transcription elongation by RNA polymerase I"/>
    <property type="evidence" value="ECO:0007669"/>
    <property type="project" value="TreeGrafter"/>
</dbReference>
<dbReference type="GO" id="GO:0005666">
    <property type="term" value="C:RNA polymerase III complex"/>
    <property type="evidence" value="ECO:0007669"/>
    <property type="project" value="TreeGrafter"/>
</dbReference>
<dbReference type="GO" id="GO:0003899">
    <property type="term" value="F:DNA-directed RNA polymerase activity"/>
    <property type="evidence" value="ECO:0007669"/>
    <property type="project" value="InterPro"/>
</dbReference>
<dbReference type="PROSITE" id="PS01154">
    <property type="entry name" value="RNA_POL_L_13KD"/>
    <property type="match status" value="1"/>
</dbReference>
<sequence>MEPEDVLPTTGPKVQILGTSPTCVTLVLADEDHTLGNALRYVLAKKSAVQFCGYSIPHPSEAKMNLRVQTAGGVPALRVVREALVDLMAMAGTMRKTFDAAVADFDDRRAAEGGMDEGA</sequence>
<feature type="domain" description="DNA-directed RNA polymerase RBP11-like dimerisation" evidence="7">
    <location>
        <begin position="23"/>
        <end position="96"/>
    </location>
</feature>
<dbReference type="InterPro" id="IPR008193">
    <property type="entry name" value="RNA_pol_Rpb11_13-16kDa_CS"/>
</dbReference>
<dbReference type="EMBL" id="KV918846">
    <property type="protein sequence ID" value="OSX77136.1"/>
    <property type="molecule type" value="Genomic_DNA"/>
</dbReference>
<dbReference type="InterPro" id="IPR022905">
    <property type="entry name" value="Rpo11-like"/>
</dbReference>
<dbReference type="Gene3D" id="3.30.1360.10">
    <property type="entry name" value="RNA polymerase, RBP11-like subunit"/>
    <property type="match status" value="1"/>
</dbReference>
<evidence type="ECO:0000256" key="2">
    <source>
        <dbReference type="ARBA" id="ARBA00022079"/>
    </source>
</evidence>
<protein>
    <recommendedName>
        <fullName evidence="2">DNA-directed RNA polymerases I and III subunit RPAC2</fullName>
    </recommendedName>
</protein>
<dbReference type="FunFam" id="3.30.1360.10:FF:000006">
    <property type="entry name" value="DNA-directed RNA polymerases I and III subunit RPAC2"/>
    <property type="match status" value="1"/>
</dbReference>
<dbReference type="SUPFAM" id="SSF55257">
    <property type="entry name" value="RBP11-like subunits of RNA polymerase"/>
    <property type="match status" value="1"/>
</dbReference>
<proteinExistence type="inferred from homology"/>
<dbReference type="GO" id="GO:0006383">
    <property type="term" value="P:transcription by RNA polymerase III"/>
    <property type="evidence" value="ECO:0007669"/>
    <property type="project" value="TreeGrafter"/>
</dbReference>
<evidence type="ECO:0000259" key="7">
    <source>
        <dbReference type="Pfam" id="PF13656"/>
    </source>
</evidence>
<reference evidence="8 9" key="1">
    <citation type="submission" date="2017-03" db="EMBL/GenBank/DDBJ databases">
        <title>WGS assembly of Porphyra umbilicalis.</title>
        <authorList>
            <person name="Brawley S.H."/>
            <person name="Blouin N.A."/>
            <person name="Ficko-Blean E."/>
            <person name="Wheeler G.L."/>
            <person name="Lohr M."/>
            <person name="Goodson H.V."/>
            <person name="Jenkins J.W."/>
            <person name="Blaby-Haas C.E."/>
            <person name="Helliwell K.E."/>
            <person name="Chan C."/>
            <person name="Marriage T."/>
            <person name="Bhattacharya D."/>
            <person name="Klein A.S."/>
            <person name="Badis Y."/>
            <person name="Brodie J."/>
            <person name="Cao Y."/>
            <person name="Collen J."/>
            <person name="Dittami S.M."/>
            <person name="Gachon C.M."/>
            <person name="Green B.R."/>
            <person name="Karpowicz S."/>
            <person name="Kim J.W."/>
            <person name="Kudahl U."/>
            <person name="Lin S."/>
            <person name="Michel G."/>
            <person name="Mittag M."/>
            <person name="Olson B.J."/>
            <person name="Pangilinan J."/>
            <person name="Peng Y."/>
            <person name="Qiu H."/>
            <person name="Shu S."/>
            <person name="Singer J.T."/>
            <person name="Smith A.G."/>
            <person name="Sprecher B.N."/>
            <person name="Wagner V."/>
            <person name="Wang W."/>
            <person name="Wang Z.-Y."/>
            <person name="Yan J."/>
            <person name="Yarish C."/>
            <person name="Zoeuner-Riek S."/>
            <person name="Zhuang Y."/>
            <person name="Zou Y."/>
            <person name="Lindquist E.A."/>
            <person name="Grimwood J."/>
            <person name="Barry K."/>
            <person name="Rokhsar D.S."/>
            <person name="Schmutz J."/>
            <person name="Stiller J.W."/>
            <person name="Grossman A.R."/>
            <person name="Prochnik S.E."/>
        </authorList>
    </citation>
    <scope>NUCLEOTIDE SEQUENCE [LARGE SCALE GENOMIC DNA]</scope>
    <source>
        <strain evidence="8">4086291</strain>
    </source>
</reference>
<organism evidence="8 9">
    <name type="scientific">Porphyra umbilicalis</name>
    <name type="common">Purple laver</name>
    <name type="synonym">Red alga</name>
    <dbReference type="NCBI Taxonomy" id="2786"/>
    <lineage>
        <taxon>Eukaryota</taxon>
        <taxon>Rhodophyta</taxon>
        <taxon>Bangiophyceae</taxon>
        <taxon>Bangiales</taxon>
        <taxon>Bangiaceae</taxon>
        <taxon>Porphyra</taxon>
    </lineage>
</organism>
<comment type="subcellular location">
    <subcellularLocation>
        <location evidence="1">Nucleus</location>
    </subcellularLocation>
</comment>
<dbReference type="HAMAP" id="MF_00261">
    <property type="entry name" value="RNApol_arch_Rpo11"/>
    <property type="match status" value="1"/>
</dbReference>
<evidence type="ECO:0000256" key="6">
    <source>
        <dbReference type="ARBA" id="ARBA00025751"/>
    </source>
</evidence>
<keyword evidence="4" id="KW-0804">Transcription</keyword>
<dbReference type="Pfam" id="PF13656">
    <property type="entry name" value="RNA_pol_L_2"/>
    <property type="match status" value="1"/>
</dbReference>
<dbReference type="Proteomes" id="UP000218209">
    <property type="component" value="Unassembled WGS sequence"/>
</dbReference>
<evidence type="ECO:0000256" key="4">
    <source>
        <dbReference type="ARBA" id="ARBA00023163"/>
    </source>
</evidence>
<dbReference type="GO" id="GO:0046983">
    <property type="term" value="F:protein dimerization activity"/>
    <property type="evidence" value="ECO:0007669"/>
    <property type="project" value="InterPro"/>
</dbReference>
<dbReference type="PANTHER" id="PTHR13946:SF28">
    <property type="entry name" value="DNA-DIRECTED RNA POLYMERASES I AND III SUBUNIT RPAC2"/>
    <property type="match status" value="1"/>
</dbReference>
<keyword evidence="3" id="KW-0240">DNA-directed RNA polymerase</keyword>
<evidence type="ECO:0000313" key="8">
    <source>
        <dbReference type="EMBL" id="OSX77136.1"/>
    </source>
</evidence>
<dbReference type="AlphaFoldDB" id="A0A1X6P8S4"/>
<dbReference type="InterPro" id="IPR009025">
    <property type="entry name" value="RBP11-like_dimer"/>
</dbReference>
<gene>
    <name evidence="8" type="ORF">BU14_0161s0055</name>
</gene>
<comment type="similarity">
    <text evidence="6">Belongs to the archaeal Rpo11/eukaryotic RPB11/RPC19 RNA polymerase subunit family.</text>
</comment>